<comment type="caution">
    <text evidence="9">The sequence shown here is derived from an EMBL/GenBank/DDBJ whole genome shotgun (WGS) entry which is preliminary data.</text>
</comment>
<dbReference type="PANTHER" id="PTHR33908">
    <property type="entry name" value="MANNOSYLTRANSFERASE YKCB-RELATED"/>
    <property type="match status" value="1"/>
</dbReference>
<evidence type="ECO:0000256" key="7">
    <source>
        <dbReference type="ARBA" id="ARBA00023136"/>
    </source>
</evidence>
<keyword evidence="5 8" id="KW-0812">Transmembrane</keyword>
<dbReference type="Proteomes" id="UP000680132">
    <property type="component" value="Unassembled WGS sequence"/>
</dbReference>
<dbReference type="AlphaFoldDB" id="A0A939QIG4"/>
<evidence type="ECO:0000256" key="6">
    <source>
        <dbReference type="ARBA" id="ARBA00022989"/>
    </source>
</evidence>
<keyword evidence="10" id="KW-1185">Reference proteome</keyword>
<proteinExistence type="predicted"/>
<keyword evidence="4" id="KW-0808">Transferase</keyword>
<feature type="transmembrane region" description="Helical" evidence="8">
    <location>
        <begin position="220"/>
        <end position="244"/>
    </location>
</feature>
<dbReference type="PANTHER" id="PTHR33908:SF11">
    <property type="entry name" value="MEMBRANE PROTEIN"/>
    <property type="match status" value="1"/>
</dbReference>
<evidence type="ECO:0000313" key="10">
    <source>
        <dbReference type="Proteomes" id="UP000680132"/>
    </source>
</evidence>
<keyword evidence="6 8" id="KW-1133">Transmembrane helix</keyword>
<feature type="transmembrane region" description="Helical" evidence="8">
    <location>
        <begin position="321"/>
        <end position="348"/>
    </location>
</feature>
<evidence type="ECO:0000256" key="8">
    <source>
        <dbReference type="SAM" id="Phobius"/>
    </source>
</evidence>
<evidence type="ECO:0000256" key="1">
    <source>
        <dbReference type="ARBA" id="ARBA00004651"/>
    </source>
</evidence>
<keyword evidence="3" id="KW-0328">Glycosyltransferase</keyword>
<evidence type="ECO:0000256" key="5">
    <source>
        <dbReference type="ARBA" id="ARBA00022692"/>
    </source>
</evidence>
<gene>
    <name evidence="9" type="ORF">J5V96_08320</name>
</gene>
<feature type="transmembrane region" description="Helical" evidence="8">
    <location>
        <begin position="354"/>
        <end position="374"/>
    </location>
</feature>
<dbReference type="EMBL" id="JAGFOA010000003">
    <property type="protein sequence ID" value="MBO3663517.1"/>
    <property type="molecule type" value="Genomic_DNA"/>
</dbReference>
<feature type="transmembrane region" description="Helical" evidence="8">
    <location>
        <begin position="277"/>
        <end position="300"/>
    </location>
</feature>
<feature type="transmembrane region" description="Helical" evidence="8">
    <location>
        <begin position="171"/>
        <end position="199"/>
    </location>
</feature>
<sequence>MTRLHAALFWAAAALLAVAHVIVAWNSLTQNRLWEDEAFNLTVPRNLLAGLGYTSDGTLSGSVLEPWDVRISTGPTVLLPVAAVMALGADPVIGGRSIVLLFWIALLAGLFLLGNRIGGRWAGLAAVATALAIDTVHTPSPIQGPTDILGEIPAAALIVWGFVVLRRRPWLAGLLVGLAVLTKLIAALALPAFAVWLLLRETGSFGARFSAAWRRAWPALIGVVAPSALYYLVVLVDLGFGGFLDFAREFRDFLTRGGPQGVHTTVGEKLSTLLGAWWVPGGVAVAAAVLVVALAVLACVRSGRLDAPRSLDERDGNGATLAYVAAAATGVVAYVGWWATAAHLPLWIRHPTPGLFAFAPLLVAGAVVGARILIARNGKPWRGLGLAAAAALAVVVVVPPALHTGFAAPPSGALAAQRAVAEGFVEAIAENDVELPGGYLASNPWGSGVSLVFLTGAHVGLFDAPAMAGAPQLSYFECENSPHVDPPVRLCLP</sequence>
<comment type="subcellular location">
    <subcellularLocation>
        <location evidence="1">Cell membrane</location>
        <topology evidence="1">Multi-pass membrane protein</topology>
    </subcellularLocation>
</comment>
<dbReference type="InterPro" id="IPR050297">
    <property type="entry name" value="LipidA_mod_glycosyltrf_83"/>
</dbReference>
<reference evidence="9" key="1">
    <citation type="submission" date="2021-03" db="EMBL/GenBank/DDBJ databases">
        <title>Microbacterium sp. nov., a novel actinobacterium isolated from cow dung.</title>
        <authorList>
            <person name="Zhang L."/>
        </authorList>
    </citation>
    <scope>NUCLEOTIDE SEQUENCE</scope>
    <source>
        <strain evidence="9">NEAU-LLB</strain>
    </source>
</reference>
<feature type="transmembrane region" description="Helical" evidence="8">
    <location>
        <begin position="119"/>
        <end position="136"/>
    </location>
</feature>
<keyword evidence="7 8" id="KW-0472">Membrane</keyword>
<name>A0A939QIG4_9MICO</name>
<keyword evidence="2" id="KW-1003">Cell membrane</keyword>
<evidence type="ECO:0008006" key="11">
    <source>
        <dbReference type="Google" id="ProtNLM"/>
    </source>
</evidence>
<dbReference type="GO" id="GO:0005886">
    <property type="term" value="C:plasma membrane"/>
    <property type="evidence" value="ECO:0007669"/>
    <property type="project" value="UniProtKB-SubCell"/>
</dbReference>
<feature type="transmembrane region" description="Helical" evidence="8">
    <location>
        <begin position="95"/>
        <end position="113"/>
    </location>
</feature>
<evidence type="ECO:0000313" key="9">
    <source>
        <dbReference type="EMBL" id="MBO3663517.1"/>
    </source>
</evidence>
<dbReference type="GO" id="GO:0009103">
    <property type="term" value="P:lipopolysaccharide biosynthetic process"/>
    <property type="evidence" value="ECO:0007669"/>
    <property type="project" value="UniProtKB-ARBA"/>
</dbReference>
<dbReference type="GO" id="GO:0016763">
    <property type="term" value="F:pentosyltransferase activity"/>
    <property type="evidence" value="ECO:0007669"/>
    <property type="project" value="TreeGrafter"/>
</dbReference>
<dbReference type="RefSeq" id="WP_208502693.1">
    <property type="nucleotide sequence ID" value="NZ_JAGFOA010000003.1"/>
</dbReference>
<accession>A0A939QIG4</accession>
<protein>
    <recommendedName>
        <fullName evidence="11">Glycosyltransferase RgtA/B/C/D-like domain-containing protein</fullName>
    </recommendedName>
</protein>
<evidence type="ECO:0000256" key="2">
    <source>
        <dbReference type="ARBA" id="ARBA00022475"/>
    </source>
</evidence>
<evidence type="ECO:0000256" key="3">
    <source>
        <dbReference type="ARBA" id="ARBA00022676"/>
    </source>
</evidence>
<feature type="transmembrane region" description="Helical" evidence="8">
    <location>
        <begin position="381"/>
        <end position="402"/>
    </location>
</feature>
<organism evidence="9 10">
    <name type="scientific">Microbacterium stercoris</name>
    <dbReference type="NCBI Taxonomy" id="2820289"/>
    <lineage>
        <taxon>Bacteria</taxon>
        <taxon>Bacillati</taxon>
        <taxon>Actinomycetota</taxon>
        <taxon>Actinomycetes</taxon>
        <taxon>Micrococcales</taxon>
        <taxon>Microbacteriaceae</taxon>
        <taxon>Microbacterium</taxon>
    </lineage>
</organism>
<evidence type="ECO:0000256" key="4">
    <source>
        <dbReference type="ARBA" id="ARBA00022679"/>
    </source>
</evidence>